<dbReference type="STRING" id="445975.COLSTE_01502"/>
<dbReference type="HOGENOM" id="CLU_3097710_0_0_11"/>
<keyword evidence="2" id="KW-1185">Reference proteome</keyword>
<dbReference type="AlphaFoldDB" id="B6GBN9"/>
<name>B6GBN9_9ACTN</name>
<evidence type="ECO:0000313" key="2">
    <source>
        <dbReference type="Proteomes" id="UP000003560"/>
    </source>
</evidence>
<protein>
    <submittedName>
        <fullName evidence="1">Uncharacterized protein</fullName>
    </submittedName>
</protein>
<dbReference type="EMBL" id="ABXJ01000079">
    <property type="protein sequence ID" value="EEA90303.1"/>
    <property type="molecule type" value="Genomic_DNA"/>
</dbReference>
<organism evidence="1 2">
    <name type="scientific">Collinsella stercoris DSM 13279</name>
    <dbReference type="NCBI Taxonomy" id="445975"/>
    <lineage>
        <taxon>Bacteria</taxon>
        <taxon>Bacillati</taxon>
        <taxon>Actinomycetota</taxon>
        <taxon>Coriobacteriia</taxon>
        <taxon>Coriobacteriales</taxon>
        <taxon>Coriobacteriaceae</taxon>
        <taxon>Collinsella</taxon>
    </lineage>
</organism>
<comment type="caution">
    <text evidence="1">The sequence shown here is derived from an EMBL/GenBank/DDBJ whole genome shotgun (WGS) entry which is preliminary data.</text>
</comment>
<gene>
    <name evidence="1" type="ORF">COLSTE_01502</name>
</gene>
<evidence type="ECO:0000313" key="1">
    <source>
        <dbReference type="EMBL" id="EEA90303.1"/>
    </source>
</evidence>
<reference evidence="1 2" key="2">
    <citation type="submission" date="2008-10" db="EMBL/GenBank/DDBJ databases">
        <authorList>
            <person name="Fulton L."/>
            <person name="Clifton S."/>
            <person name="Fulton B."/>
            <person name="Xu J."/>
            <person name="Minx P."/>
            <person name="Pepin K.H."/>
            <person name="Johnson M."/>
            <person name="Thiruvilangam P."/>
            <person name="Bhonagiri V."/>
            <person name="Nash W.E."/>
            <person name="Mardis E.R."/>
            <person name="Wilson R.K."/>
        </authorList>
    </citation>
    <scope>NUCLEOTIDE SEQUENCE [LARGE SCALE GENOMIC DNA]</scope>
    <source>
        <strain evidence="1 2">DSM 13279</strain>
    </source>
</reference>
<reference evidence="1 2" key="1">
    <citation type="submission" date="2008-10" db="EMBL/GenBank/DDBJ databases">
        <title>Draft genome sequence of Collinsella stercoris (DSM 13279).</title>
        <authorList>
            <person name="Sudarsanam P."/>
            <person name="Ley R."/>
            <person name="Guruge J."/>
            <person name="Turnbaugh P.J."/>
            <person name="Mahowald M."/>
            <person name="Liep D."/>
            <person name="Gordon J."/>
        </authorList>
    </citation>
    <scope>NUCLEOTIDE SEQUENCE [LARGE SCALE GENOMIC DNA]</scope>
    <source>
        <strain evidence="1 2">DSM 13279</strain>
    </source>
</reference>
<sequence>MPLESLIVEKTLSPTFPTRWRSSKAHEHQARFTVLRGICIRKNELERGRTP</sequence>
<dbReference type="Proteomes" id="UP000003560">
    <property type="component" value="Unassembled WGS sequence"/>
</dbReference>
<accession>B6GBN9</accession>
<proteinExistence type="predicted"/>